<dbReference type="SUPFAM" id="SSF55729">
    <property type="entry name" value="Acyl-CoA N-acyltransferases (Nat)"/>
    <property type="match status" value="1"/>
</dbReference>
<dbReference type="PROSITE" id="PS51186">
    <property type="entry name" value="GNAT"/>
    <property type="match status" value="1"/>
</dbReference>
<gene>
    <name evidence="2" type="ORF">J2Z82_001940</name>
</gene>
<keyword evidence="3" id="KW-1185">Reference proteome</keyword>
<sequence>MVQGIERLGVVQNMGPEGTIGKLEIYAKVKILKGENFVTIEETKALSAEEMIAFITNFIDDLELGEIPNVNIMVNSKFTEEIYELLQDNNFQFHDEMVTVYKELNEVVELESNFTFKSLHSISQHEFKEIWAESMTDSLNAPSSLTLDEQMKSLEIELGPDYKDSCLVAYEEERPVGVAIPHIEPGTLDEGRLFYFGLIPSERGKGKSMPLHKLALQLLKDEFNATCYIGGTSESNQPMLKTFMANGCHVIERNKVYKMIS</sequence>
<comment type="caution">
    <text evidence="2">The sequence shown here is derived from an EMBL/GenBank/DDBJ whole genome shotgun (WGS) entry which is preliminary data.</text>
</comment>
<protein>
    <recommendedName>
        <fullName evidence="1">N-acetyltransferase domain-containing protein</fullName>
    </recommendedName>
</protein>
<dbReference type="InterPro" id="IPR000182">
    <property type="entry name" value="GNAT_dom"/>
</dbReference>
<dbReference type="Proteomes" id="UP001519328">
    <property type="component" value="Unassembled WGS sequence"/>
</dbReference>
<dbReference type="CDD" id="cd04301">
    <property type="entry name" value="NAT_SF"/>
    <property type="match status" value="1"/>
</dbReference>
<evidence type="ECO:0000313" key="3">
    <source>
        <dbReference type="Proteomes" id="UP001519328"/>
    </source>
</evidence>
<organism evidence="2 3">
    <name type="scientific">Virgibacillus litoralis</name>
    <dbReference type="NCBI Taxonomy" id="578221"/>
    <lineage>
        <taxon>Bacteria</taxon>
        <taxon>Bacillati</taxon>
        <taxon>Bacillota</taxon>
        <taxon>Bacilli</taxon>
        <taxon>Bacillales</taxon>
        <taxon>Bacillaceae</taxon>
        <taxon>Virgibacillus</taxon>
    </lineage>
</organism>
<reference evidence="2 3" key="1">
    <citation type="submission" date="2021-03" db="EMBL/GenBank/DDBJ databases">
        <title>Genomic Encyclopedia of Type Strains, Phase IV (KMG-IV): sequencing the most valuable type-strain genomes for metagenomic binning, comparative biology and taxonomic classification.</title>
        <authorList>
            <person name="Goeker M."/>
        </authorList>
    </citation>
    <scope>NUCLEOTIDE SEQUENCE [LARGE SCALE GENOMIC DNA]</scope>
    <source>
        <strain evidence="2 3">DSM 21085</strain>
    </source>
</reference>
<evidence type="ECO:0000313" key="2">
    <source>
        <dbReference type="EMBL" id="MBP1949003.1"/>
    </source>
</evidence>
<dbReference type="InterPro" id="IPR016181">
    <property type="entry name" value="Acyl_CoA_acyltransferase"/>
</dbReference>
<dbReference type="Gene3D" id="3.40.630.30">
    <property type="match status" value="1"/>
</dbReference>
<dbReference type="EMBL" id="JAGGKK010000009">
    <property type="protein sequence ID" value="MBP1949003.1"/>
    <property type="molecule type" value="Genomic_DNA"/>
</dbReference>
<evidence type="ECO:0000259" key="1">
    <source>
        <dbReference type="PROSITE" id="PS51186"/>
    </source>
</evidence>
<feature type="domain" description="N-acetyltransferase" evidence="1">
    <location>
        <begin position="114"/>
        <end position="261"/>
    </location>
</feature>
<name>A0ABS4HDR8_9BACI</name>
<proteinExistence type="predicted"/>
<accession>A0ABS4HDR8</accession>